<evidence type="ECO:0000256" key="1">
    <source>
        <dbReference type="ARBA" id="ARBA00004651"/>
    </source>
</evidence>
<accession>A0A1I2K8J5</accession>
<dbReference type="PANTHER" id="PTHR45530:SF3">
    <property type="entry name" value="TWO-COMPONENT SYSTEM NARL FAMILY SENSOR HISTIDINE KINASE BARA"/>
    <property type="match status" value="1"/>
</dbReference>
<dbReference type="AlphaFoldDB" id="A0A1I2K8J5"/>
<dbReference type="STRING" id="504797.SAMN05421678_101132"/>
<dbReference type="RefSeq" id="WP_175542286.1">
    <property type="nucleotide sequence ID" value="NZ_FOOI01000001.1"/>
</dbReference>
<organism evidence="9 10">
    <name type="scientific">Actinopolymorpha cephalotaxi</name>
    <dbReference type="NCBI Taxonomy" id="504797"/>
    <lineage>
        <taxon>Bacteria</taxon>
        <taxon>Bacillati</taxon>
        <taxon>Actinomycetota</taxon>
        <taxon>Actinomycetes</taxon>
        <taxon>Propionibacteriales</taxon>
        <taxon>Actinopolymorphaceae</taxon>
        <taxon>Actinopolymorpha</taxon>
    </lineage>
</organism>
<dbReference type="EMBL" id="FOOI01000001">
    <property type="protein sequence ID" value="SFF63462.1"/>
    <property type="molecule type" value="Genomic_DNA"/>
</dbReference>
<feature type="transmembrane region" description="Helical" evidence="6">
    <location>
        <begin position="156"/>
        <end position="177"/>
    </location>
</feature>
<feature type="transmembrane region" description="Helical" evidence="6">
    <location>
        <begin position="82"/>
        <end position="100"/>
    </location>
</feature>
<dbReference type="InterPro" id="IPR007895">
    <property type="entry name" value="MASE1"/>
</dbReference>
<dbReference type="PANTHER" id="PTHR45530">
    <property type="entry name" value="SENSORY TRANSDUCTION HISTIDINE KINASE"/>
    <property type="match status" value="1"/>
</dbReference>
<evidence type="ECO:0000256" key="2">
    <source>
        <dbReference type="ARBA" id="ARBA00022475"/>
    </source>
</evidence>
<proteinExistence type="predicted"/>
<evidence type="ECO:0000313" key="10">
    <source>
        <dbReference type="Proteomes" id="UP000199052"/>
    </source>
</evidence>
<dbReference type="Proteomes" id="UP000533017">
    <property type="component" value="Unassembled WGS sequence"/>
</dbReference>
<protein>
    <submittedName>
        <fullName evidence="9">Integral membrane sensor domain MASE1</fullName>
    </submittedName>
</protein>
<keyword evidence="3 6" id="KW-0812">Transmembrane</keyword>
<evidence type="ECO:0000313" key="8">
    <source>
        <dbReference type="EMBL" id="NYH84364.1"/>
    </source>
</evidence>
<evidence type="ECO:0000256" key="5">
    <source>
        <dbReference type="ARBA" id="ARBA00023136"/>
    </source>
</evidence>
<keyword evidence="11" id="KW-1185">Reference proteome</keyword>
<evidence type="ECO:0000256" key="6">
    <source>
        <dbReference type="SAM" id="Phobius"/>
    </source>
</evidence>
<comment type="subcellular location">
    <subcellularLocation>
        <location evidence="1">Cell membrane</location>
        <topology evidence="1">Multi-pass membrane protein</topology>
    </subcellularLocation>
</comment>
<reference evidence="9 10" key="1">
    <citation type="submission" date="2016-10" db="EMBL/GenBank/DDBJ databases">
        <authorList>
            <person name="de Groot N.N."/>
        </authorList>
    </citation>
    <scope>NUCLEOTIDE SEQUENCE [LARGE SCALE GENOMIC DNA]</scope>
    <source>
        <strain evidence="9 10">CPCC 202808</strain>
    </source>
</reference>
<keyword evidence="5 6" id="KW-0472">Membrane</keyword>
<feature type="transmembrane region" description="Helical" evidence="6">
    <location>
        <begin position="12"/>
        <end position="32"/>
    </location>
</feature>
<evidence type="ECO:0000256" key="3">
    <source>
        <dbReference type="ARBA" id="ARBA00022692"/>
    </source>
</evidence>
<evidence type="ECO:0000313" key="11">
    <source>
        <dbReference type="Proteomes" id="UP000533017"/>
    </source>
</evidence>
<feature type="domain" description="MASE1" evidence="7">
    <location>
        <begin position="20"/>
        <end position="290"/>
    </location>
</feature>
<dbReference type="Proteomes" id="UP000199052">
    <property type="component" value="Unassembled WGS sequence"/>
</dbReference>
<dbReference type="Pfam" id="PF05231">
    <property type="entry name" value="MASE1"/>
    <property type="match status" value="1"/>
</dbReference>
<keyword evidence="4 6" id="KW-1133">Transmembrane helix</keyword>
<feature type="transmembrane region" description="Helical" evidence="6">
    <location>
        <begin position="52"/>
        <end position="76"/>
    </location>
</feature>
<feature type="transmembrane region" description="Helical" evidence="6">
    <location>
        <begin position="121"/>
        <end position="144"/>
    </location>
</feature>
<evidence type="ECO:0000259" key="7">
    <source>
        <dbReference type="Pfam" id="PF05231"/>
    </source>
</evidence>
<feature type="transmembrane region" description="Helical" evidence="6">
    <location>
        <begin position="189"/>
        <end position="209"/>
    </location>
</feature>
<evidence type="ECO:0000256" key="4">
    <source>
        <dbReference type="ARBA" id="ARBA00022989"/>
    </source>
</evidence>
<gene>
    <name evidence="8" type="ORF">FHR37_003215</name>
    <name evidence="9" type="ORF">SAMN05421678_101132</name>
</gene>
<dbReference type="EMBL" id="JACBZA010000001">
    <property type="protein sequence ID" value="NYH84364.1"/>
    <property type="molecule type" value="Genomic_DNA"/>
</dbReference>
<keyword evidence="2" id="KW-1003">Cell membrane</keyword>
<reference evidence="8 11" key="2">
    <citation type="submission" date="2020-07" db="EMBL/GenBank/DDBJ databases">
        <title>Sequencing the genomes of 1000 actinobacteria strains.</title>
        <authorList>
            <person name="Klenk H.-P."/>
        </authorList>
    </citation>
    <scope>NUCLEOTIDE SEQUENCE [LARGE SCALE GENOMIC DNA]</scope>
    <source>
        <strain evidence="8 11">DSM 45117</strain>
    </source>
</reference>
<dbReference type="GO" id="GO:0005886">
    <property type="term" value="C:plasma membrane"/>
    <property type="evidence" value="ECO:0007669"/>
    <property type="project" value="UniProtKB-SubCell"/>
</dbReference>
<evidence type="ECO:0000313" key="9">
    <source>
        <dbReference type="EMBL" id="SFF63462.1"/>
    </source>
</evidence>
<sequence length="349" mass="37102">MTSDFRNREYATTAALIIGLAAIYYAVGNVGLLQHIGAGPTRLLWPPTGVSLAALLIFGTRVLPGIALGSFLVNLLGLDRPALVAVATALAMTVGMWCGYRLLRRAGFRLELDRMKDLASLVVYGALAATIVSTTIAIGVQVLAGLEQPGNFWTRLLLSWISSAMGVLVVTPFLLVLRRVHVPRDVRPLRVLEAAAVLAGAIVVMLVATRTTTELLFLVFPFLIWAALRFQLAGATTAILVVSTMAVIGAVNGSGPFEGQDVYSNLVTIQAFDGSTALTALVLAVTTTERNLAHNDVEQAATQLASVVSQLDRSLRPRPVPLARNFTEQGDGEHRVVRERVEGSGAGPA</sequence>
<name>A0A1I2K8J5_9ACTN</name>